<dbReference type="InterPro" id="IPR054277">
    <property type="entry name" value="DUF7008"/>
</dbReference>
<proteinExistence type="predicted"/>
<protein>
    <recommendedName>
        <fullName evidence="2">DUF7008 domain-containing protein</fullName>
    </recommendedName>
</protein>
<dbReference type="NCBIfam" id="NF033451">
    <property type="entry name" value="BREX_2_MTaseX"/>
    <property type="match status" value="1"/>
</dbReference>
<comment type="caution">
    <text evidence="3">The sequence shown here is derived from an EMBL/GenBank/DDBJ whole genome shotgun (WGS) entry which is preliminary data.</text>
</comment>
<dbReference type="Proteomes" id="UP000649753">
    <property type="component" value="Unassembled WGS sequence"/>
</dbReference>
<evidence type="ECO:0000256" key="1">
    <source>
        <dbReference type="SAM" id="MobiDB-lite"/>
    </source>
</evidence>
<feature type="region of interest" description="Disordered" evidence="1">
    <location>
        <begin position="332"/>
        <end position="396"/>
    </location>
</feature>
<organism evidence="3 4">
    <name type="scientific">Plantactinospora soyae</name>
    <dbReference type="NCBI Taxonomy" id="1544732"/>
    <lineage>
        <taxon>Bacteria</taxon>
        <taxon>Bacillati</taxon>
        <taxon>Actinomycetota</taxon>
        <taxon>Actinomycetes</taxon>
        <taxon>Micromonosporales</taxon>
        <taxon>Micromonosporaceae</taxon>
        <taxon>Plantactinospora</taxon>
    </lineage>
</organism>
<gene>
    <name evidence="3" type="ORF">H4W31_008027</name>
</gene>
<feature type="compositionally biased region" description="Basic and acidic residues" evidence="1">
    <location>
        <begin position="364"/>
        <end position="375"/>
    </location>
</feature>
<dbReference type="AlphaFoldDB" id="A0A927RAH5"/>
<feature type="compositionally biased region" description="Polar residues" evidence="1">
    <location>
        <begin position="352"/>
        <end position="362"/>
    </location>
</feature>
<evidence type="ECO:0000259" key="2">
    <source>
        <dbReference type="Pfam" id="PF22654"/>
    </source>
</evidence>
<evidence type="ECO:0000313" key="3">
    <source>
        <dbReference type="EMBL" id="MBE1492389.1"/>
    </source>
</evidence>
<reference evidence="3" key="1">
    <citation type="submission" date="2020-10" db="EMBL/GenBank/DDBJ databases">
        <title>Sequencing the genomes of 1000 actinobacteria strains.</title>
        <authorList>
            <person name="Klenk H.-P."/>
        </authorList>
    </citation>
    <scope>NUCLEOTIDE SEQUENCE</scope>
    <source>
        <strain evidence="3">DSM 46832</strain>
    </source>
</reference>
<dbReference type="EMBL" id="JADBEB010000001">
    <property type="protein sequence ID" value="MBE1492389.1"/>
    <property type="molecule type" value="Genomic_DNA"/>
</dbReference>
<feature type="domain" description="DUF7008" evidence="2">
    <location>
        <begin position="2"/>
        <end position="329"/>
    </location>
</feature>
<name>A0A927RAH5_9ACTN</name>
<sequence length="396" mass="45198">MLPDELTAPAESVPELQLGERAFEIVLARKMAAGKAETQWFARHGSRPITELPEHWAPEYRAVVEKRIAIIEQNRYLALIERPECKRRWATEGWDRMLDKALRDWLLDRCEARELWYAPDENGVPQPRPLSVAQLADELHRDPDYLAVADLYDSGKELSALLVELIEPEHVPYLAALRYSADGMEKRARWENVRDLQRQEDAAPDEPAKRKIRDQIPVPEKYKPADFRKNSYWSGRGKLDVPKERFISYPQAGRDNDPSLLIGWAGWDHREQAQALAVLIVLRDEQAGWSAEKLTPLLAGLREVMPWVKQWHGEFDSEIGDFPDTIYKRLPRRPAQHPRPYGERSSGVVPSLHSTRSTTSLIARSKDCNGPDNRKATSATACPGGNGQTSRPRIIL</sequence>
<dbReference type="Pfam" id="PF22654">
    <property type="entry name" value="DUF7008"/>
    <property type="match status" value="1"/>
</dbReference>
<evidence type="ECO:0000313" key="4">
    <source>
        <dbReference type="Proteomes" id="UP000649753"/>
    </source>
</evidence>
<keyword evidence="4" id="KW-1185">Reference proteome</keyword>
<accession>A0A927RAH5</accession>